<dbReference type="Proteomes" id="UP001054252">
    <property type="component" value="Unassembled WGS sequence"/>
</dbReference>
<organism evidence="1 2">
    <name type="scientific">Rubroshorea leprosula</name>
    <dbReference type="NCBI Taxonomy" id="152421"/>
    <lineage>
        <taxon>Eukaryota</taxon>
        <taxon>Viridiplantae</taxon>
        <taxon>Streptophyta</taxon>
        <taxon>Embryophyta</taxon>
        <taxon>Tracheophyta</taxon>
        <taxon>Spermatophyta</taxon>
        <taxon>Magnoliopsida</taxon>
        <taxon>eudicotyledons</taxon>
        <taxon>Gunneridae</taxon>
        <taxon>Pentapetalae</taxon>
        <taxon>rosids</taxon>
        <taxon>malvids</taxon>
        <taxon>Malvales</taxon>
        <taxon>Dipterocarpaceae</taxon>
        <taxon>Rubroshorea</taxon>
    </lineage>
</organism>
<proteinExistence type="predicted"/>
<dbReference type="AlphaFoldDB" id="A0AAV5JGQ3"/>
<sequence>MLSVLFIFPRIQTRFTGKTGAWQSILCLAVVQFIQLPAAFPWCLDALDSEWVFLPSK</sequence>
<keyword evidence="2" id="KW-1185">Reference proteome</keyword>
<reference evidence="1 2" key="1">
    <citation type="journal article" date="2021" name="Commun. Biol.">
        <title>The genome of Shorea leprosula (Dipterocarpaceae) highlights the ecological relevance of drought in aseasonal tropical rainforests.</title>
        <authorList>
            <person name="Ng K.K.S."/>
            <person name="Kobayashi M.J."/>
            <person name="Fawcett J.A."/>
            <person name="Hatakeyama M."/>
            <person name="Paape T."/>
            <person name="Ng C.H."/>
            <person name="Ang C.C."/>
            <person name="Tnah L.H."/>
            <person name="Lee C.T."/>
            <person name="Nishiyama T."/>
            <person name="Sese J."/>
            <person name="O'Brien M.J."/>
            <person name="Copetti D."/>
            <person name="Mohd Noor M.I."/>
            <person name="Ong R.C."/>
            <person name="Putra M."/>
            <person name="Sireger I.Z."/>
            <person name="Indrioko S."/>
            <person name="Kosugi Y."/>
            <person name="Izuno A."/>
            <person name="Isagi Y."/>
            <person name="Lee S.L."/>
            <person name="Shimizu K.K."/>
        </authorList>
    </citation>
    <scope>NUCLEOTIDE SEQUENCE [LARGE SCALE GENOMIC DNA]</scope>
    <source>
        <strain evidence="1">214</strain>
    </source>
</reference>
<evidence type="ECO:0000313" key="1">
    <source>
        <dbReference type="EMBL" id="GKV10522.1"/>
    </source>
</evidence>
<gene>
    <name evidence="1" type="ORF">SLEP1_g21871</name>
</gene>
<dbReference type="EMBL" id="BPVZ01000032">
    <property type="protein sequence ID" value="GKV10522.1"/>
    <property type="molecule type" value="Genomic_DNA"/>
</dbReference>
<evidence type="ECO:0000313" key="2">
    <source>
        <dbReference type="Proteomes" id="UP001054252"/>
    </source>
</evidence>
<protein>
    <submittedName>
        <fullName evidence="1">Uncharacterized protein</fullName>
    </submittedName>
</protein>
<name>A0AAV5JGQ3_9ROSI</name>
<accession>A0AAV5JGQ3</accession>
<comment type="caution">
    <text evidence="1">The sequence shown here is derived from an EMBL/GenBank/DDBJ whole genome shotgun (WGS) entry which is preliminary data.</text>
</comment>